<gene>
    <name evidence="2" type="ORF">JYU34_020803</name>
</gene>
<evidence type="ECO:0000313" key="2">
    <source>
        <dbReference type="EMBL" id="KAG7295752.1"/>
    </source>
</evidence>
<protein>
    <submittedName>
        <fullName evidence="2">Uncharacterized protein</fullName>
    </submittedName>
</protein>
<organism evidence="2 3">
    <name type="scientific">Plutella xylostella</name>
    <name type="common">Diamondback moth</name>
    <name type="synonym">Plutella maculipennis</name>
    <dbReference type="NCBI Taxonomy" id="51655"/>
    <lineage>
        <taxon>Eukaryota</taxon>
        <taxon>Metazoa</taxon>
        <taxon>Ecdysozoa</taxon>
        <taxon>Arthropoda</taxon>
        <taxon>Hexapoda</taxon>
        <taxon>Insecta</taxon>
        <taxon>Pterygota</taxon>
        <taxon>Neoptera</taxon>
        <taxon>Endopterygota</taxon>
        <taxon>Lepidoptera</taxon>
        <taxon>Glossata</taxon>
        <taxon>Ditrysia</taxon>
        <taxon>Yponomeutoidea</taxon>
        <taxon>Plutellidae</taxon>
        <taxon>Plutella</taxon>
    </lineage>
</organism>
<evidence type="ECO:0000313" key="3">
    <source>
        <dbReference type="Proteomes" id="UP000823941"/>
    </source>
</evidence>
<dbReference type="Proteomes" id="UP000823941">
    <property type="component" value="Chromosome 29"/>
</dbReference>
<keyword evidence="3" id="KW-1185">Reference proteome</keyword>
<feature type="region of interest" description="Disordered" evidence="1">
    <location>
        <begin position="1"/>
        <end position="23"/>
    </location>
</feature>
<name>A0ABQ7PRZ8_PLUXY</name>
<sequence length="73" mass="8256">MVSDASYNPAGAPYPHDAQSIAEKVRPEGRRLWRRAKSGEGQTLRIFRDRNSGVTLYDEKLSFGTMLRESQLS</sequence>
<reference evidence="2 3" key="1">
    <citation type="submission" date="2021-06" db="EMBL/GenBank/DDBJ databases">
        <title>A haploid diamondback moth (Plutella xylostella L.) genome assembly resolves 31 chromosomes and identifies a diamide resistance mutation.</title>
        <authorList>
            <person name="Ward C.M."/>
            <person name="Perry K.D."/>
            <person name="Baker G."/>
            <person name="Powis K."/>
            <person name="Heckel D.G."/>
            <person name="Baxter S.W."/>
        </authorList>
    </citation>
    <scope>NUCLEOTIDE SEQUENCE [LARGE SCALE GENOMIC DNA]</scope>
    <source>
        <strain evidence="2 3">LV</strain>
        <tissue evidence="2">Single pupa</tissue>
    </source>
</reference>
<dbReference type="EMBL" id="JAHIBW010000029">
    <property type="protein sequence ID" value="KAG7295752.1"/>
    <property type="molecule type" value="Genomic_DNA"/>
</dbReference>
<comment type="caution">
    <text evidence="2">The sequence shown here is derived from an EMBL/GenBank/DDBJ whole genome shotgun (WGS) entry which is preliminary data.</text>
</comment>
<proteinExistence type="predicted"/>
<accession>A0ABQ7PRZ8</accession>
<evidence type="ECO:0000256" key="1">
    <source>
        <dbReference type="SAM" id="MobiDB-lite"/>
    </source>
</evidence>